<dbReference type="PROSITE" id="PS51318">
    <property type="entry name" value="TAT"/>
    <property type="match status" value="1"/>
</dbReference>
<dbReference type="Gene3D" id="2.60.120.260">
    <property type="entry name" value="Galactose-binding domain-like"/>
    <property type="match status" value="2"/>
</dbReference>
<protein>
    <submittedName>
        <fullName evidence="5">Uncharacterized protein</fullName>
    </submittedName>
</protein>
<feature type="chain" id="PRO_5040724118" evidence="2">
    <location>
        <begin position="20"/>
        <end position="628"/>
    </location>
</feature>
<reference evidence="5" key="1">
    <citation type="submission" date="2023-02" db="EMBL/GenBank/DDBJ databases">
        <title>Kitasatospora phosalacinea NBRC 14627.</title>
        <authorList>
            <person name="Ichikawa N."/>
            <person name="Sato H."/>
            <person name="Tonouchi N."/>
        </authorList>
    </citation>
    <scope>NUCLEOTIDE SEQUENCE</scope>
    <source>
        <strain evidence="5">NBRC 14627</strain>
    </source>
</reference>
<name>A0A9W6QBQ5_9ACTN</name>
<evidence type="ECO:0000313" key="5">
    <source>
        <dbReference type="EMBL" id="GLW73510.1"/>
    </source>
</evidence>
<evidence type="ECO:0000313" key="6">
    <source>
        <dbReference type="Proteomes" id="UP001165041"/>
    </source>
</evidence>
<feature type="signal peptide" evidence="2">
    <location>
        <begin position="1"/>
        <end position="19"/>
    </location>
</feature>
<dbReference type="PROSITE" id="PS51762">
    <property type="entry name" value="GH16_2"/>
    <property type="match status" value="1"/>
</dbReference>
<dbReference type="InterPro" id="IPR006311">
    <property type="entry name" value="TAT_signal"/>
</dbReference>
<proteinExistence type="inferred from homology"/>
<keyword evidence="2" id="KW-0732">Signal</keyword>
<dbReference type="InterPro" id="IPR000757">
    <property type="entry name" value="Beta-glucanase-like"/>
</dbReference>
<comment type="similarity">
    <text evidence="1">Belongs to the glycosyl hydrolase 16 family.</text>
</comment>
<sequence length="628" mass="66988">MTELSRRNALLLAALTAGATGLTLTGPATPARAAAPGGLAWDADWAAAAYAADPAAATASGTEGGPFGPGAAFDNNAGSRFSSNFADDAWIRIDLGSVIRITQVVLVWEAAYGLKYVVEVSRDGVAWQSVYTENAGTGGTTTVHTHPQPALGRYVRMRGLQRATPYGYSLYAFQVYGGAPAPASTTTADLALNHPGYSNYYQDAGHTPLHAFDGGVPAGLTGDATRWASDWNDHRWIAVDLGATARITAVDLHWESAYAVDYQIQVSDDNQNWRTVYQPTAAQVAARDANIGTPGSSAGLHDAITLAAPATGRYVRMLGLRRRRFYNPAPATAQFGYSLYEFQVWGTGGSAAAEYPAPPVESTGAYRTVFFDDFAGTNLDRSKWRVVVTGTTMGSVNGESQAYVDDPSTLKVADSQLLITPRYLPGGYNAPGGGNYKFTSARIDTSTAVNFTYGRVSARIKMPAGLGLWPAFWLLGSNVDDPDVSWPNCGETDIMENIGYADWTSSALHGPGYSADGNIGALQHFPAGQDVTGWHVYAVEWTPTAMRFSVDGTQTLEVPRQKTLATRGAWAFDHNQYVIINFALGGAYPAGWNKVTTPFWGLPQSTVDQVAAGAATLAVDWVRVEQRA</sequence>
<feature type="domain" description="GH16" evidence="4">
    <location>
        <begin position="353"/>
        <end position="628"/>
    </location>
</feature>
<comment type="caution">
    <text evidence="5">The sequence shown here is derived from an EMBL/GenBank/DDBJ whole genome shotgun (WGS) entry which is preliminary data.</text>
</comment>
<dbReference type="CDD" id="cd08023">
    <property type="entry name" value="GH16_laminarinase_like"/>
    <property type="match status" value="1"/>
</dbReference>
<dbReference type="InterPro" id="IPR008979">
    <property type="entry name" value="Galactose-bd-like_sf"/>
</dbReference>
<evidence type="ECO:0000256" key="2">
    <source>
        <dbReference type="SAM" id="SignalP"/>
    </source>
</evidence>
<dbReference type="PANTHER" id="PTHR10963">
    <property type="entry name" value="GLYCOSYL HYDROLASE-RELATED"/>
    <property type="match status" value="1"/>
</dbReference>
<dbReference type="SUPFAM" id="SSF49899">
    <property type="entry name" value="Concanavalin A-like lectins/glucanases"/>
    <property type="match status" value="1"/>
</dbReference>
<dbReference type="InterPro" id="IPR050546">
    <property type="entry name" value="Glycosyl_Hydrlase_16"/>
</dbReference>
<dbReference type="InterPro" id="IPR000421">
    <property type="entry name" value="FA58C"/>
</dbReference>
<dbReference type="Pfam" id="PF00722">
    <property type="entry name" value="Glyco_hydro_16"/>
    <property type="match status" value="1"/>
</dbReference>
<dbReference type="InterPro" id="IPR013320">
    <property type="entry name" value="ConA-like_dom_sf"/>
</dbReference>
<feature type="domain" description="F5/8 type C" evidence="3">
    <location>
        <begin position="33"/>
        <end position="178"/>
    </location>
</feature>
<dbReference type="AlphaFoldDB" id="A0A9W6QBQ5"/>
<organism evidence="5 6">
    <name type="scientific">Kitasatospora phosalacinea</name>
    <dbReference type="NCBI Taxonomy" id="2065"/>
    <lineage>
        <taxon>Bacteria</taxon>
        <taxon>Bacillati</taxon>
        <taxon>Actinomycetota</taxon>
        <taxon>Actinomycetes</taxon>
        <taxon>Kitasatosporales</taxon>
        <taxon>Streptomycetaceae</taxon>
        <taxon>Kitasatospora</taxon>
    </lineage>
</organism>
<dbReference type="Pfam" id="PF00754">
    <property type="entry name" value="F5_F8_type_C"/>
    <property type="match status" value="2"/>
</dbReference>
<dbReference type="Proteomes" id="UP001165041">
    <property type="component" value="Unassembled WGS sequence"/>
</dbReference>
<dbReference type="GO" id="GO:0005975">
    <property type="term" value="P:carbohydrate metabolic process"/>
    <property type="evidence" value="ECO:0007669"/>
    <property type="project" value="InterPro"/>
</dbReference>
<dbReference type="PROSITE" id="PS50022">
    <property type="entry name" value="FA58C_3"/>
    <property type="match status" value="2"/>
</dbReference>
<accession>A0A9W6QBQ5</accession>
<dbReference type="SUPFAM" id="SSF49785">
    <property type="entry name" value="Galactose-binding domain-like"/>
    <property type="match status" value="2"/>
</dbReference>
<dbReference type="RefSeq" id="WP_285739154.1">
    <property type="nucleotide sequence ID" value="NZ_BSSA01000025.1"/>
</dbReference>
<dbReference type="Gene3D" id="2.60.120.200">
    <property type="match status" value="1"/>
</dbReference>
<dbReference type="EMBL" id="BSSA01000025">
    <property type="protein sequence ID" value="GLW73510.1"/>
    <property type="molecule type" value="Genomic_DNA"/>
</dbReference>
<evidence type="ECO:0000259" key="4">
    <source>
        <dbReference type="PROSITE" id="PS51762"/>
    </source>
</evidence>
<evidence type="ECO:0000259" key="3">
    <source>
        <dbReference type="PROSITE" id="PS50022"/>
    </source>
</evidence>
<gene>
    <name evidence="5" type="ORF">Kpho02_58090</name>
</gene>
<evidence type="ECO:0000256" key="1">
    <source>
        <dbReference type="ARBA" id="ARBA00006865"/>
    </source>
</evidence>
<dbReference type="PANTHER" id="PTHR10963:SF55">
    <property type="entry name" value="GLYCOSIDE HYDROLASE FAMILY 16 PROTEIN"/>
    <property type="match status" value="1"/>
</dbReference>
<feature type="domain" description="F5/8 type C" evidence="3">
    <location>
        <begin position="185"/>
        <end position="347"/>
    </location>
</feature>
<dbReference type="GO" id="GO:0004553">
    <property type="term" value="F:hydrolase activity, hydrolyzing O-glycosyl compounds"/>
    <property type="evidence" value="ECO:0007669"/>
    <property type="project" value="InterPro"/>
</dbReference>